<organism evidence="2">
    <name type="scientific">marine sediment metagenome</name>
    <dbReference type="NCBI Taxonomy" id="412755"/>
    <lineage>
        <taxon>unclassified sequences</taxon>
        <taxon>metagenomes</taxon>
        <taxon>ecological metagenomes</taxon>
    </lineage>
</organism>
<dbReference type="EMBL" id="LAZR01046562">
    <property type="protein sequence ID" value="KKK96250.1"/>
    <property type="molecule type" value="Genomic_DNA"/>
</dbReference>
<keyword evidence="1" id="KW-0472">Membrane</keyword>
<keyword evidence="1" id="KW-0812">Transmembrane</keyword>
<dbReference type="AlphaFoldDB" id="A0A0F9AD96"/>
<feature type="transmembrane region" description="Helical" evidence="1">
    <location>
        <begin position="64"/>
        <end position="82"/>
    </location>
</feature>
<sequence>QVISNMREVANSRPNYGFCVFLIAFLAGEVVRSQLSIHYNMANYPGQAGAISDIGRLLWGGLDGVYRAIEFFVLVACLSSISNKTASASIKESFINAFERFRLVLWLSPIMIVFSLVNILGYIVLSGQNEPSVKLIVFFRINRVRLDRS</sequence>
<proteinExistence type="predicted"/>
<comment type="caution">
    <text evidence="2">The sequence shown here is derived from an EMBL/GenBank/DDBJ whole genome shotgun (WGS) entry which is preliminary data.</text>
</comment>
<protein>
    <submittedName>
        <fullName evidence="2">Uncharacterized protein</fullName>
    </submittedName>
</protein>
<evidence type="ECO:0000256" key="1">
    <source>
        <dbReference type="SAM" id="Phobius"/>
    </source>
</evidence>
<accession>A0A0F9AD96</accession>
<reference evidence="2" key="1">
    <citation type="journal article" date="2015" name="Nature">
        <title>Complex archaea that bridge the gap between prokaryotes and eukaryotes.</title>
        <authorList>
            <person name="Spang A."/>
            <person name="Saw J.H."/>
            <person name="Jorgensen S.L."/>
            <person name="Zaremba-Niedzwiedzka K."/>
            <person name="Martijn J."/>
            <person name="Lind A.E."/>
            <person name="van Eijk R."/>
            <person name="Schleper C."/>
            <person name="Guy L."/>
            <person name="Ettema T.J."/>
        </authorList>
    </citation>
    <scope>NUCLEOTIDE SEQUENCE</scope>
</reference>
<feature type="transmembrane region" description="Helical" evidence="1">
    <location>
        <begin position="103"/>
        <end position="125"/>
    </location>
</feature>
<evidence type="ECO:0000313" key="2">
    <source>
        <dbReference type="EMBL" id="KKK96250.1"/>
    </source>
</evidence>
<keyword evidence="1" id="KW-1133">Transmembrane helix</keyword>
<name>A0A0F9AD96_9ZZZZ</name>
<feature type="non-terminal residue" evidence="2">
    <location>
        <position position="1"/>
    </location>
</feature>
<gene>
    <name evidence="2" type="ORF">LCGC14_2664630</name>
</gene>